<feature type="compositionally biased region" description="Basic and acidic residues" evidence="2">
    <location>
        <begin position="266"/>
        <end position="286"/>
    </location>
</feature>
<feature type="domain" description="G-patch" evidence="3">
    <location>
        <begin position="18"/>
        <end position="57"/>
    </location>
</feature>
<gene>
    <name evidence="4" type="ORF">O3G_MSEX003352</name>
</gene>
<feature type="compositionally biased region" description="Basic residues" evidence="2">
    <location>
        <begin position="224"/>
        <end position="233"/>
    </location>
</feature>
<organism evidence="4 5">
    <name type="scientific">Manduca sexta</name>
    <name type="common">Tobacco hawkmoth</name>
    <name type="synonym">Tobacco hornworm</name>
    <dbReference type="NCBI Taxonomy" id="7130"/>
    <lineage>
        <taxon>Eukaryota</taxon>
        <taxon>Metazoa</taxon>
        <taxon>Ecdysozoa</taxon>
        <taxon>Arthropoda</taxon>
        <taxon>Hexapoda</taxon>
        <taxon>Insecta</taxon>
        <taxon>Pterygota</taxon>
        <taxon>Neoptera</taxon>
        <taxon>Endopterygota</taxon>
        <taxon>Lepidoptera</taxon>
        <taxon>Glossata</taxon>
        <taxon>Ditrysia</taxon>
        <taxon>Bombycoidea</taxon>
        <taxon>Sphingidae</taxon>
        <taxon>Sphinginae</taxon>
        <taxon>Sphingini</taxon>
        <taxon>Manduca</taxon>
    </lineage>
</organism>
<evidence type="ECO:0000256" key="2">
    <source>
        <dbReference type="SAM" id="MobiDB-lite"/>
    </source>
</evidence>
<accession>A0A921YSB5</accession>
<dbReference type="Proteomes" id="UP000791440">
    <property type="component" value="Unassembled WGS sequence"/>
</dbReference>
<evidence type="ECO:0000256" key="1">
    <source>
        <dbReference type="ARBA" id="ARBA00040365"/>
    </source>
</evidence>
<dbReference type="EMBL" id="JH668310">
    <property type="protein sequence ID" value="KAG6444375.1"/>
    <property type="molecule type" value="Genomic_DNA"/>
</dbReference>
<dbReference type="PANTHER" id="PTHR23149">
    <property type="entry name" value="G PATCH DOMAIN CONTAINING PROTEIN"/>
    <property type="match status" value="1"/>
</dbReference>
<proteinExistence type="predicted"/>
<evidence type="ECO:0000313" key="4">
    <source>
        <dbReference type="EMBL" id="KAG6444375.1"/>
    </source>
</evidence>
<dbReference type="AlphaFoldDB" id="A0A921YSB5"/>
<feature type="compositionally biased region" description="Polar residues" evidence="2">
    <location>
        <begin position="254"/>
        <end position="264"/>
    </location>
</feature>
<feature type="region of interest" description="Disordered" evidence="2">
    <location>
        <begin position="215"/>
        <end position="308"/>
    </location>
</feature>
<evidence type="ECO:0000313" key="5">
    <source>
        <dbReference type="Proteomes" id="UP000791440"/>
    </source>
</evidence>
<name>A0A921YSB5_MANSE</name>
<comment type="caution">
    <text evidence="4">The sequence shown here is derived from an EMBL/GenBank/DDBJ whole genome shotgun (WGS) entry which is preliminary data.</text>
</comment>
<dbReference type="GO" id="GO:0003676">
    <property type="term" value="F:nucleic acid binding"/>
    <property type="evidence" value="ECO:0007669"/>
    <property type="project" value="InterPro"/>
</dbReference>
<evidence type="ECO:0000259" key="3">
    <source>
        <dbReference type="PROSITE" id="PS50174"/>
    </source>
</evidence>
<dbReference type="PROSITE" id="PS50174">
    <property type="entry name" value="G_PATCH"/>
    <property type="match status" value="1"/>
</dbReference>
<protein>
    <recommendedName>
        <fullName evidence="1">G patch domain-containing protein 4</fullName>
    </recommendedName>
</protein>
<dbReference type="InterPro" id="IPR000467">
    <property type="entry name" value="G_patch_dom"/>
</dbReference>
<reference evidence="4" key="1">
    <citation type="journal article" date="2016" name="Insect Biochem. Mol. Biol.">
        <title>Multifaceted biological insights from a draft genome sequence of the tobacco hornworm moth, Manduca sexta.</title>
        <authorList>
            <person name="Kanost M.R."/>
            <person name="Arrese E.L."/>
            <person name="Cao X."/>
            <person name="Chen Y.R."/>
            <person name="Chellapilla S."/>
            <person name="Goldsmith M.R."/>
            <person name="Grosse-Wilde E."/>
            <person name="Heckel D.G."/>
            <person name="Herndon N."/>
            <person name="Jiang H."/>
            <person name="Papanicolaou A."/>
            <person name="Qu J."/>
            <person name="Soulages J.L."/>
            <person name="Vogel H."/>
            <person name="Walters J."/>
            <person name="Waterhouse R.M."/>
            <person name="Ahn S.J."/>
            <person name="Almeida F.C."/>
            <person name="An C."/>
            <person name="Aqrawi P."/>
            <person name="Bretschneider A."/>
            <person name="Bryant W.B."/>
            <person name="Bucks S."/>
            <person name="Chao H."/>
            <person name="Chevignon G."/>
            <person name="Christen J.M."/>
            <person name="Clarke D.F."/>
            <person name="Dittmer N.T."/>
            <person name="Ferguson L.C.F."/>
            <person name="Garavelou S."/>
            <person name="Gordon K.H.J."/>
            <person name="Gunaratna R.T."/>
            <person name="Han Y."/>
            <person name="Hauser F."/>
            <person name="He Y."/>
            <person name="Heidel-Fischer H."/>
            <person name="Hirsh A."/>
            <person name="Hu Y."/>
            <person name="Jiang H."/>
            <person name="Kalra D."/>
            <person name="Klinner C."/>
            <person name="Konig C."/>
            <person name="Kovar C."/>
            <person name="Kroll A.R."/>
            <person name="Kuwar S.S."/>
            <person name="Lee S.L."/>
            <person name="Lehman R."/>
            <person name="Li K."/>
            <person name="Li Z."/>
            <person name="Liang H."/>
            <person name="Lovelace S."/>
            <person name="Lu Z."/>
            <person name="Mansfield J.H."/>
            <person name="McCulloch K.J."/>
            <person name="Mathew T."/>
            <person name="Morton B."/>
            <person name="Muzny D.M."/>
            <person name="Neunemann D."/>
            <person name="Ongeri F."/>
            <person name="Pauchet Y."/>
            <person name="Pu L.L."/>
            <person name="Pyrousis I."/>
            <person name="Rao X.J."/>
            <person name="Redding A."/>
            <person name="Roesel C."/>
            <person name="Sanchez-Gracia A."/>
            <person name="Schaack S."/>
            <person name="Shukla A."/>
            <person name="Tetreau G."/>
            <person name="Wang Y."/>
            <person name="Xiong G.H."/>
            <person name="Traut W."/>
            <person name="Walsh T.K."/>
            <person name="Worley K.C."/>
            <person name="Wu D."/>
            <person name="Wu W."/>
            <person name="Wu Y.Q."/>
            <person name="Zhang X."/>
            <person name="Zou Z."/>
            <person name="Zucker H."/>
            <person name="Briscoe A.D."/>
            <person name="Burmester T."/>
            <person name="Clem R.J."/>
            <person name="Feyereisen R."/>
            <person name="Grimmelikhuijzen C.J.P."/>
            <person name="Hamodrakas S.J."/>
            <person name="Hansson B.S."/>
            <person name="Huguet E."/>
            <person name="Jermiin L.S."/>
            <person name="Lan Q."/>
            <person name="Lehman H.K."/>
            <person name="Lorenzen M."/>
            <person name="Merzendorfer H."/>
            <person name="Michalopoulos I."/>
            <person name="Morton D.B."/>
            <person name="Muthukrishnan S."/>
            <person name="Oakeshott J.G."/>
            <person name="Palmer W."/>
            <person name="Park Y."/>
            <person name="Passarelli A.L."/>
            <person name="Rozas J."/>
            <person name="Schwartz L.M."/>
            <person name="Smith W."/>
            <person name="Southgate A."/>
            <person name="Vilcinskas A."/>
            <person name="Vogt R."/>
            <person name="Wang P."/>
            <person name="Werren J."/>
            <person name="Yu X.Q."/>
            <person name="Zhou J.J."/>
            <person name="Brown S.J."/>
            <person name="Scherer S.E."/>
            <person name="Richards S."/>
            <person name="Blissard G.W."/>
        </authorList>
    </citation>
    <scope>NUCLEOTIDE SEQUENCE</scope>
</reference>
<dbReference type="Pfam" id="PF01585">
    <property type="entry name" value="G-patch"/>
    <property type="match status" value="1"/>
</dbReference>
<reference evidence="4" key="2">
    <citation type="submission" date="2020-12" db="EMBL/GenBank/DDBJ databases">
        <authorList>
            <person name="Kanost M."/>
        </authorList>
    </citation>
    <scope>NUCLEOTIDE SEQUENCE</scope>
</reference>
<keyword evidence="5" id="KW-1185">Reference proteome</keyword>
<sequence>MSQICISKTILSTNKITIVINIMYIPGKGLGKHENGISQPLKPKIKRSVTGVGHDPASEFNEHWWSALYDKAAGNVEVHENNGKTKKINTKGDLTITTNTWQISKGSKKEAKEQYSEFFLRTAVLTKGGNKVEKVKESDSEDEAETEKKDVLKMTDEELFAACEGRTAHKGARHGLKATGKLARIAQQEAMLLSQSKYNGYSHAKKIKEPIEDAILSPEETEPKKKKKKRKRCFSNEGRHENPKVENLTPVPAESSNDTNSTPVDENGRKNKLQNDKIGLDSKKVDNNVIRPKKKSKRKIQQEEVIPMETDMVQTEDIENISKKKKLKELE</sequence>
<dbReference type="InterPro" id="IPR050656">
    <property type="entry name" value="PINX1"/>
</dbReference>
<dbReference type="PANTHER" id="PTHR23149:SF9">
    <property type="entry name" value="G PATCH DOMAIN-CONTAINING PROTEIN 4"/>
    <property type="match status" value="1"/>
</dbReference>
<dbReference type="GO" id="GO:0005730">
    <property type="term" value="C:nucleolus"/>
    <property type="evidence" value="ECO:0007669"/>
    <property type="project" value="TreeGrafter"/>
</dbReference>